<dbReference type="InterPro" id="IPR013320">
    <property type="entry name" value="ConA-like_dom_sf"/>
</dbReference>
<evidence type="ECO:0000259" key="2">
    <source>
        <dbReference type="Pfam" id="PF08787"/>
    </source>
</evidence>
<feature type="signal peptide" evidence="1">
    <location>
        <begin position="1"/>
        <end position="21"/>
    </location>
</feature>
<dbReference type="InterPro" id="IPR014895">
    <property type="entry name" value="Alginate_lyase_2"/>
</dbReference>
<sequence length="243" mass="26166">MFICKATSYLCALSLVASTIAYTAPSTQSKFTDVLSQAKLQYPDSSTAATSDDLLDGFAASYFYLTDDLYMQFQVAGDSGRSELRQMETSGEQTAWDCTGSTTHVATATIALPVQVSGIEEVTMMQIHDTLTSPALRISWVSSITINGVTSEDVIISTVRQGLDTDSATVKTVLQEHTTSRTEFGITAKNGLVTVTVNGVTKLNKASISAYSDSTCYFKAGAYNNNPTVSSAVARNKFFQLDW</sequence>
<dbReference type="GO" id="GO:0016829">
    <property type="term" value="F:lyase activity"/>
    <property type="evidence" value="ECO:0007669"/>
    <property type="project" value="UniProtKB-KW"/>
</dbReference>
<proteinExistence type="predicted"/>
<dbReference type="SUPFAM" id="SSF49899">
    <property type="entry name" value="Concanavalin A-like lectins/glucanases"/>
    <property type="match status" value="1"/>
</dbReference>
<feature type="chain" id="PRO_5040230686" evidence="1">
    <location>
        <begin position="22"/>
        <end position="243"/>
    </location>
</feature>
<keyword evidence="4" id="KW-1185">Reference proteome</keyword>
<protein>
    <submittedName>
        <fullName evidence="3">Alginate lyase 2</fullName>
    </submittedName>
</protein>
<dbReference type="Pfam" id="PF08787">
    <property type="entry name" value="Alginate_lyase2"/>
    <property type="match status" value="1"/>
</dbReference>
<gene>
    <name evidence="3" type="ORF">BJ878DRAFT_562997</name>
</gene>
<evidence type="ECO:0000256" key="1">
    <source>
        <dbReference type="SAM" id="SignalP"/>
    </source>
</evidence>
<dbReference type="Proteomes" id="UP000887226">
    <property type="component" value="Unassembled WGS sequence"/>
</dbReference>
<dbReference type="Gene3D" id="2.60.120.200">
    <property type="match status" value="1"/>
</dbReference>
<keyword evidence="3" id="KW-0456">Lyase</keyword>
<organism evidence="3 4">
    <name type="scientific">Calycina marina</name>
    <dbReference type="NCBI Taxonomy" id="1763456"/>
    <lineage>
        <taxon>Eukaryota</taxon>
        <taxon>Fungi</taxon>
        <taxon>Dikarya</taxon>
        <taxon>Ascomycota</taxon>
        <taxon>Pezizomycotina</taxon>
        <taxon>Leotiomycetes</taxon>
        <taxon>Helotiales</taxon>
        <taxon>Pezizellaceae</taxon>
        <taxon>Calycina</taxon>
    </lineage>
</organism>
<evidence type="ECO:0000313" key="4">
    <source>
        <dbReference type="Proteomes" id="UP000887226"/>
    </source>
</evidence>
<reference evidence="3" key="1">
    <citation type="journal article" date="2021" name="IMA Fungus">
        <title>Genomic characterization of three marine fungi, including Emericellopsis atlantica sp. nov. with signatures of a generalist lifestyle and marine biomass degradation.</title>
        <authorList>
            <person name="Hagestad O.C."/>
            <person name="Hou L."/>
            <person name="Andersen J.H."/>
            <person name="Hansen E.H."/>
            <person name="Altermark B."/>
            <person name="Li C."/>
            <person name="Kuhnert E."/>
            <person name="Cox R.J."/>
            <person name="Crous P.W."/>
            <person name="Spatafora J.W."/>
            <person name="Lail K."/>
            <person name="Amirebrahimi M."/>
            <person name="Lipzen A."/>
            <person name="Pangilinan J."/>
            <person name="Andreopoulos W."/>
            <person name="Hayes R.D."/>
            <person name="Ng V."/>
            <person name="Grigoriev I.V."/>
            <person name="Jackson S.A."/>
            <person name="Sutton T.D.S."/>
            <person name="Dobson A.D.W."/>
            <person name="Rama T."/>
        </authorList>
    </citation>
    <scope>NUCLEOTIDE SEQUENCE</scope>
    <source>
        <strain evidence="3">TRa3180A</strain>
    </source>
</reference>
<evidence type="ECO:0000313" key="3">
    <source>
        <dbReference type="EMBL" id="KAG9239947.1"/>
    </source>
</evidence>
<feature type="non-terminal residue" evidence="3">
    <location>
        <position position="1"/>
    </location>
</feature>
<name>A0A9P7YUI7_9HELO</name>
<dbReference type="AlphaFoldDB" id="A0A9P7YUI7"/>
<feature type="domain" description="Alginate lyase 2" evidence="2">
    <location>
        <begin position="35"/>
        <end position="241"/>
    </location>
</feature>
<dbReference type="EMBL" id="MU254693">
    <property type="protein sequence ID" value="KAG9239947.1"/>
    <property type="molecule type" value="Genomic_DNA"/>
</dbReference>
<keyword evidence="1" id="KW-0732">Signal</keyword>
<comment type="caution">
    <text evidence="3">The sequence shown here is derived from an EMBL/GenBank/DDBJ whole genome shotgun (WGS) entry which is preliminary data.</text>
</comment>
<accession>A0A9P7YUI7</accession>